<organism evidence="1">
    <name type="scientific">Rhizophora mucronata</name>
    <name type="common">Asiatic mangrove</name>
    <dbReference type="NCBI Taxonomy" id="61149"/>
    <lineage>
        <taxon>Eukaryota</taxon>
        <taxon>Viridiplantae</taxon>
        <taxon>Streptophyta</taxon>
        <taxon>Embryophyta</taxon>
        <taxon>Tracheophyta</taxon>
        <taxon>Spermatophyta</taxon>
        <taxon>Magnoliopsida</taxon>
        <taxon>eudicotyledons</taxon>
        <taxon>Gunneridae</taxon>
        <taxon>Pentapetalae</taxon>
        <taxon>rosids</taxon>
        <taxon>fabids</taxon>
        <taxon>Malpighiales</taxon>
        <taxon>Rhizophoraceae</taxon>
        <taxon>Rhizophora</taxon>
    </lineage>
</organism>
<evidence type="ECO:0000313" key="1">
    <source>
        <dbReference type="EMBL" id="MBW91407.1"/>
    </source>
</evidence>
<name>A0A2P2JDA4_RHIMU</name>
<protein>
    <submittedName>
        <fullName evidence="1">Uncharacterized protein</fullName>
    </submittedName>
</protein>
<reference evidence="1" key="1">
    <citation type="submission" date="2018-02" db="EMBL/GenBank/DDBJ databases">
        <title>Rhizophora mucronata_Transcriptome.</title>
        <authorList>
            <person name="Meera S.P."/>
            <person name="Sreeshan A."/>
            <person name="Augustine A."/>
        </authorList>
    </citation>
    <scope>NUCLEOTIDE SEQUENCE</scope>
    <source>
        <tissue evidence="1">Leaf</tissue>
    </source>
</reference>
<accession>A0A2P2JDA4</accession>
<dbReference type="AlphaFoldDB" id="A0A2P2JDA4"/>
<sequence>MMCCTDCLWFWIGTGDN</sequence>
<dbReference type="EMBL" id="GGEC01010924">
    <property type="protein sequence ID" value="MBW91407.1"/>
    <property type="molecule type" value="Transcribed_RNA"/>
</dbReference>
<proteinExistence type="predicted"/>